<reference evidence="2 3" key="1">
    <citation type="journal article" date="2024" name="G3 (Bethesda)">
        <title>Genome assembly of Hibiscus sabdariffa L. provides insights into metabolisms of medicinal natural products.</title>
        <authorList>
            <person name="Kim T."/>
        </authorList>
    </citation>
    <scope>NUCLEOTIDE SEQUENCE [LARGE SCALE GENOMIC DNA]</scope>
    <source>
        <strain evidence="2">TK-2024</strain>
        <tissue evidence="2">Old leaves</tissue>
    </source>
</reference>
<dbReference type="PANTHER" id="PTHR33595">
    <property type="entry name" value="VON WILLEBRAND FACTOR A DOMAIN PROTEIN"/>
    <property type="match status" value="1"/>
</dbReference>
<gene>
    <name evidence="2" type="ORF">V6N12_003302</name>
</gene>
<dbReference type="PANTHER" id="PTHR33595:SF26">
    <property type="entry name" value="(RAPE) HYPOTHETICAL PROTEIN"/>
    <property type="match status" value="1"/>
</dbReference>
<dbReference type="Proteomes" id="UP001472677">
    <property type="component" value="Unassembled WGS sequence"/>
</dbReference>
<sequence>MEGGDHWTTLKCSAGAHDKTIINRVMLRFRPIAPKPVTGDSSSGESVLNSKNFVVSSKRKKRRYVRVCEKNNTRKKRILDEAKEDNDGNKGFVTLQLMPEKADLREPIVVETSRDLDRALGINNYRFQDPPSLCLTLKKMVAADHAEMIGLSLSNPGRRRKRLTVVESLLVVESVTETYIDEGEMWNCTDVEKMKNIEKDTCPGFVSDGLNRVLWVNQAYKNMVDLEEEVGDDGDEEEERAETAVRLMVKDGIVFPSGAFSCRVQLRYADGKGKKCSKTVPCDAWRLSSGGYVWRLDVNAALSLGL</sequence>
<keyword evidence="3" id="KW-1185">Reference proteome</keyword>
<accession>A0ABR2EF24</accession>
<name>A0ABR2EF24_9ROSI</name>
<dbReference type="EMBL" id="JBBPBM010000017">
    <property type="protein sequence ID" value="KAK8556913.1"/>
    <property type="molecule type" value="Genomic_DNA"/>
</dbReference>
<protein>
    <recommendedName>
        <fullName evidence="1">DUF7950 domain-containing protein</fullName>
    </recommendedName>
</protein>
<dbReference type="InterPro" id="IPR057710">
    <property type="entry name" value="DUF7950"/>
</dbReference>
<evidence type="ECO:0000313" key="3">
    <source>
        <dbReference type="Proteomes" id="UP001472677"/>
    </source>
</evidence>
<feature type="domain" description="DUF7950" evidence="1">
    <location>
        <begin position="166"/>
        <end position="303"/>
    </location>
</feature>
<comment type="caution">
    <text evidence="2">The sequence shown here is derived from an EMBL/GenBank/DDBJ whole genome shotgun (WGS) entry which is preliminary data.</text>
</comment>
<evidence type="ECO:0000259" key="1">
    <source>
        <dbReference type="Pfam" id="PF25821"/>
    </source>
</evidence>
<organism evidence="2 3">
    <name type="scientific">Hibiscus sabdariffa</name>
    <name type="common">roselle</name>
    <dbReference type="NCBI Taxonomy" id="183260"/>
    <lineage>
        <taxon>Eukaryota</taxon>
        <taxon>Viridiplantae</taxon>
        <taxon>Streptophyta</taxon>
        <taxon>Embryophyta</taxon>
        <taxon>Tracheophyta</taxon>
        <taxon>Spermatophyta</taxon>
        <taxon>Magnoliopsida</taxon>
        <taxon>eudicotyledons</taxon>
        <taxon>Gunneridae</taxon>
        <taxon>Pentapetalae</taxon>
        <taxon>rosids</taxon>
        <taxon>malvids</taxon>
        <taxon>Malvales</taxon>
        <taxon>Malvaceae</taxon>
        <taxon>Malvoideae</taxon>
        <taxon>Hibiscus</taxon>
    </lineage>
</organism>
<proteinExistence type="predicted"/>
<evidence type="ECO:0000313" key="2">
    <source>
        <dbReference type="EMBL" id="KAK8556913.1"/>
    </source>
</evidence>
<dbReference type="Pfam" id="PF25821">
    <property type="entry name" value="DUF7950"/>
    <property type="match status" value="1"/>
</dbReference>